<proteinExistence type="predicted"/>
<name>A0A8S5T8E4_9CAUD</name>
<accession>A0A8S5T8E4</accession>
<protein>
    <submittedName>
        <fullName evidence="1">Uncharacterized protein</fullName>
    </submittedName>
</protein>
<sequence>MEELLQKIQYINEKFSDAEWLKSQNGNVLSYTAMKLAAMKGYLIDVKANAQMDMLKAETNMETEKGKAYLKMKEEHGTTAAIDAKNTVEEYIAAKNEYAEKRVNYERLRGVVADTHDLIEAIRSRVIDLQGARKDEGIR</sequence>
<reference evidence="1" key="1">
    <citation type="journal article" date="2021" name="Proc. Natl. Acad. Sci. U.S.A.">
        <title>A Catalog of Tens of Thousands of Viruses from Human Metagenomes Reveals Hidden Associations with Chronic Diseases.</title>
        <authorList>
            <person name="Tisza M.J."/>
            <person name="Buck C.B."/>
        </authorList>
    </citation>
    <scope>NUCLEOTIDE SEQUENCE</scope>
    <source>
        <strain evidence="1">CtU557</strain>
    </source>
</reference>
<evidence type="ECO:0000313" key="1">
    <source>
        <dbReference type="EMBL" id="DAF59521.1"/>
    </source>
</evidence>
<organism evidence="1">
    <name type="scientific">Podoviridae sp. ctU557</name>
    <dbReference type="NCBI Taxonomy" id="2827736"/>
    <lineage>
        <taxon>Viruses</taxon>
        <taxon>Duplodnaviria</taxon>
        <taxon>Heunggongvirae</taxon>
        <taxon>Uroviricota</taxon>
        <taxon>Caudoviricetes</taxon>
    </lineage>
</organism>
<dbReference type="EMBL" id="BK032771">
    <property type="protein sequence ID" value="DAF59521.1"/>
    <property type="molecule type" value="Genomic_DNA"/>
</dbReference>